<reference evidence="6" key="1">
    <citation type="submission" date="2017-09" db="EMBL/GenBank/DDBJ databases">
        <title>Polyketide synthases of a Diaporthe helianthi virulent isolate.</title>
        <authorList>
            <person name="Baroncelli R."/>
        </authorList>
    </citation>
    <scope>NUCLEOTIDE SEQUENCE [LARGE SCALE GENOMIC DNA]</scope>
    <source>
        <strain evidence="6">7/96</strain>
    </source>
</reference>
<evidence type="ECO:0000256" key="1">
    <source>
        <dbReference type="ARBA" id="ARBA00001971"/>
    </source>
</evidence>
<dbReference type="Gene3D" id="1.10.630.10">
    <property type="entry name" value="Cytochrome P450"/>
    <property type="match status" value="1"/>
</dbReference>
<evidence type="ECO:0000256" key="2">
    <source>
        <dbReference type="ARBA" id="ARBA00010617"/>
    </source>
</evidence>
<dbReference type="InterPro" id="IPR050121">
    <property type="entry name" value="Cytochrome_P450_monoxygenase"/>
</dbReference>
<dbReference type="GO" id="GO:0016705">
    <property type="term" value="F:oxidoreductase activity, acting on paired donors, with incorporation or reduction of molecular oxygen"/>
    <property type="evidence" value="ECO:0007669"/>
    <property type="project" value="InterPro"/>
</dbReference>
<dbReference type="GO" id="GO:0020037">
    <property type="term" value="F:heme binding"/>
    <property type="evidence" value="ECO:0007669"/>
    <property type="project" value="InterPro"/>
</dbReference>
<keyword evidence="5" id="KW-0408">Iron</keyword>
<evidence type="ECO:0008006" key="8">
    <source>
        <dbReference type="Google" id="ProtNLM"/>
    </source>
</evidence>
<name>A0A2P5HIM5_DIAHE</name>
<keyword evidence="3" id="KW-0349">Heme</keyword>
<keyword evidence="4" id="KW-0479">Metal-binding</keyword>
<organism evidence="6 7">
    <name type="scientific">Diaporthe helianthi</name>
    <dbReference type="NCBI Taxonomy" id="158607"/>
    <lineage>
        <taxon>Eukaryota</taxon>
        <taxon>Fungi</taxon>
        <taxon>Dikarya</taxon>
        <taxon>Ascomycota</taxon>
        <taxon>Pezizomycotina</taxon>
        <taxon>Sordariomycetes</taxon>
        <taxon>Sordariomycetidae</taxon>
        <taxon>Diaporthales</taxon>
        <taxon>Diaporthaceae</taxon>
        <taxon>Diaporthe</taxon>
    </lineage>
</organism>
<dbReference type="InterPro" id="IPR001128">
    <property type="entry name" value="Cyt_P450"/>
</dbReference>
<dbReference type="PANTHER" id="PTHR24305">
    <property type="entry name" value="CYTOCHROME P450"/>
    <property type="match status" value="1"/>
</dbReference>
<gene>
    <name evidence="6" type="ORF">DHEL01_v211520</name>
</gene>
<keyword evidence="7" id="KW-1185">Reference proteome</keyword>
<dbReference type="InterPro" id="IPR036396">
    <property type="entry name" value="Cyt_P450_sf"/>
</dbReference>
<comment type="caution">
    <text evidence="6">The sequence shown here is derived from an EMBL/GenBank/DDBJ whole genome shotgun (WGS) entry which is preliminary data.</text>
</comment>
<dbReference type="STRING" id="158607.A0A2P5HIM5"/>
<evidence type="ECO:0000256" key="3">
    <source>
        <dbReference type="ARBA" id="ARBA00022617"/>
    </source>
</evidence>
<evidence type="ECO:0000256" key="5">
    <source>
        <dbReference type="ARBA" id="ARBA00023004"/>
    </source>
</evidence>
<dbReference type="OrthoDB" id="3934656at2759"/>
<sequence>MPIIGNWVGLNDRHGKFFDMSEEEVESWKRRDRGEKDIVGLLVDVQRKKPELNDNDIKYMMSTNIFAGSDTTSTSLRGTMLHLLRNPDKMRCLMEELEGKMARGELSDPPTYDETMECPYLQAVMYEGVRLYPAIGSPLARVVPEGGMYVDGRFAPEGTIVGSSAYIINRLPQVWGPDANEFRPERWLDSKENVSALNLSWLEMSKMIPWLLLRYDLTLVDGDKVYEEYGFLVFIRELQVVLKRRARV</sequence>
<evidence type="ECO:0000256" key="4">
    <source>
        <dbReference type="ARBA" id="ARBA00022723"/>
    </source>
</evidence>
<evidence type="ECO:0000313" key="6">
    <source>
        <dbReference type="EMBL" id="POS70086.1"/>
    </source>
</evidence>
<dbReference type="SUPFAM" id="SSF48264">
    <property type="entry name" value="Cytochrome P450"/>
    <property type="match status" value="1"/>
</dbReference>
<dbReference type="GO" id="GO:0005506">
    <property type="term" value="F:iron ion binding"/>
    <property type="evidence" value="ECO:0007669"/>
    <property type="project" value="InterPro"/>
</dbReference>
<accession>A0A2P5HIM5</accession>
<dbReference type="Pfam" id="PF00067">
    <property type="entry name" value="p450"/>
    <property type="match status" value="1"/>
</dbReference>
<proteinExistence type="inferred from homology"/>
<dbReference type="InParanoid" id="A0A2P5HIM5"/>
<dbReference type="PANTHER" id="PTHR24305:SF232">
    <property type="entry name" value="P450, PUTATIVE (EUROFUNG)-RELATED"/>
    <property type="match status" value="1"/>
</dbReference>
<dbReference type="GO" id="GO:0004497">
    <property type="term" value="F:monooxygenase activity"/>
    <property type="evidence" value="ECO:0007669"/>
    <property type="project" value="InterPro"/>
</dbReference>
<comment type="cofactor">
    <cofactor evidence="1">
        <name>heme</name>
        <dbReference type="ChEBI" id="CHEBI:30413"/>
    </cofactor>
</comment>
<protein>
    <recommendedName>
        <fullName evidence="8">Cytochrome P450</fullName>
    </recommendedName>
</protein>
<dbReference type="Proteomes" id="UP000094444">
    <property type="component" value="Unassembled WGS sequence"/>
</dbReference>
<dbReference type="EMBL" id="MAVT02001815">
    <property type="protein sequence ID" value="POS70086.1"/>
    <property type="molecule type" value="Genomic_DNA"/>
</dbReference>
<evidence type="ECO:0000313" key="7">
    <source>
        <dbReference type="Proteomes" id="UP000094444"/>
    </source>
</evidence>
<dbReference type="AlphaFoldDB" id="A0A2P5HIM5"/>
<comment type="similarity">
    <text evidence="2">Belongs to the cytochrome P450 family.</text>
</comment>